<evidence type="ECO:0000256" key="4">
    <source>
        <dbReference type="ARBA" id="ARBA00022917"/>
    </source>
</evidence>
<dbReference type="PANTHER" id="PTHR15239:SF6">
    <property type="entry name" value="RIBOSOME QUALITY CONTROL COMPLEX SUBUNIT NEMF"/>
    <property type="match status" value="1"/>
</dbReference>
<dbReference type="EMBL" id="CP098611">
    <property type="protein sequence ID" value="USR92237.1"/>
    <property type="molecule type" value="Genomic_DNA"/>
</dbReference>
<keyword evidence="1 5" id="KW-0820">tRNA-binding</keyword>
<name>A0ABY5ASM5_9CYAN</name>
<dbReference type="Pfam" id="PF05833">
    <property type="entry name" value="NFACT_N"/>
    <property type="match status" value="1"/>
</dbReference>
<keyword evidence="8" id="KW-1185">Reference proteome</keyword>
<keyword evidence="2 5" id="KW-0699">rRNA-binding</keyword>
<dbReference type="RefSeq" id="WP_252664305.1">
    <property type="nucleotide sequence ID" value="NZ_CP098611.1"/>
</dbReference>
<dbReference type="Gene3D" id="2.30.310.10">
    <property type="entry name" value="ibrinogen binding protein from staphylococcus aureus domain"/>
    <property type="match status" value="1"/>
</dbReference>
<dbReference type="InterPro" id="IPR008532">
    <property type="entry name" value="NFACT_RNA-bd"/>
</dbReference>
<protein>
    <recommendedName>
        <fullName evidence="5">Rqc2 homolog RqcH</fullName>
        <shortName evidence="5">RqcH</shortName>
    </recommendedName>
</protein>
<dbReference type="PANTHER" id="PTHR15239">
    <property type="entry name" value="NUCLEAR EXPORT MEDIATOR FACTOR NEMF"/>
    <property type="match status" value="1"/>
</dbReference>
<gene>
    <name evidence="5" type="primary">rqcH</name>
    <name evidence="7" type="ORF">NEA10_05795</name>
</gene>
<comment type="similarity">
    <text evidence="5">Belongs to the NEMF family.</text>
</comment>
<dbReference type="InterPro" id="IPR043682">
    <property type="entry name" value="RqcH_bacterial"/>
</dbReference>
<evidence type="ECO:0000259" key="6">
    <source>
        <dbReference type="Pfam" id="PF05670"/>
    </source>
</evidence>
<evidence type="ECO:0000256" key="5">
    <source>
        <dbReference type="HAMAP-Rule" id="MF_00844"/>
    </source>
</evidence>
<dbReference type="InterPro" id="IPR051608">
    <property type="entry name" value="RQC_Subunit_NEMF"/>
</dbReference>
<evidence type="ECO:0000256" key="2">
    <source>
        <dbReference type="ARBA" id="ARBA00022730"/>
    </source>
</evidence>
<keyword evidence="4 5" id="KW-0648">Protein biosynthesis</keyword>
<reference evidence="7" key="1">
    <citation type="submission" date="2022-06" db="EMBL/GenBank/DDBJ databases">
        <title>Genome sequence of Phormidium yuhuli AB48 isolated from an industrial photobioreactor environment.</title>
        <authorList>
            <person name="Qiu Y."/>
            <person name="Noonan A.J.C."/>
            <person name="Dofher K."/>
            <person name="Koch M."/>
            <person name="Kieft B."/>
            <person name="Lin X."/>
            <person name="Ziels R.M."/>
            <person name="Hallam S.J."/>
        </authorList>
    </citation>
    <scope>NUCLEOTIDE SEQUENCE</scope>
    <source>
        <strain evidence="7">AB48</strain>
    </source>
</reference>
<proteinExistence type="inferred from homology"/>
<comment type="subunit">
    <text evidence="5">Associates with stalled 50S ribosomal subunits. Binds to RqcP.</text>
</comment>
<evidence type="ECO:0000256" key="1">
    <source>
        <dbReference type="ARBA" id="ARBA00022555"/>
    </source>
</evidence>
<dbReference type="HAMAP" id="MF_00844_B">
    <property type="entry name" value="RqcH_B"/>
    <property type="match status" value="1"/>
</dbReference>
<dbReference type="Proteomes" id="UP001056708">
    <property type="component" value="Chromosome"/>
</dbReference>
<dbReference type="Pfam" id="PF05670">
    <property type="entry name" value="NFACT-R_1"/>
    <property type="match status" value="1"/>
</dbReference>
<evidence type="ECO:0000313" key="8">
    <source>
        <dbReference type="Proteomes" id="UP001056708"/>
    </source>
</evidence>
<sequence length="583" mass="66755">MQPVDFTTLCAIYADFRTFWLPARLEQVIQRDRTQLALALRTLDRRGWLRLCWHPQAAHLCLSSPPPKGPDTFTFSDQLRHQLKGLALVDVTPLSPWERVLDFQFARRPGDPLQGHLYVEIMGKYSNVILTNAENLIITAAHQVSAQQSRVRPILTGQPYEPPPAMTGATPRRDESFERWQERISLIPDSLRRNLLKPYRGLSSALVRSLCAGAQLDPETPTDQLSDTQWRRLFDRWQQWLAALDSQTFEPGWTDSGYTVLGWDAQIPADSIQSLIDRYYSDRLNQQLFQQLRHQLSQKLSQTLKKLHLKQHTFQDKLSQSADADQHRHQADLLMAHLQDWTPGMTDIVLADFETGDPITIPLDPEKNAVSNAQALYKRHQKLRRAKQAVQPLLRATEAEISYLQQVEAALDQLGPYQRPEDLSALEDIRDELVEQEYLASPHYRPQRSNDPDPFHHFQTPSGFDLLVGRNNRQNDQLSFRMASEYDLWFHTQEIPGSHVLLRLPPGTQPDAKDLQFAADIAAYYSRARDSDAAPVVYADPKYVYKPKGAKPGMAIYKHETVLWGNPGEVENQIEDKKAGDKI</sequence>
<organism evidence="7 8">
    <name type="scientific">Phormidium yuhuli AB48</name>
    <dbReference type="NCBI Taxonomy" id="2940671"/>
    <lineage>
        <taxon>Bacteria</taxon>
        <taxon>Bacillati</taxon>
        <taxon>Cyanobacteriota</taxon>
        <taxon>Cyanophyceae</taxon>
        <taxon>Oscillatoriophycideae</taxon>
        <taxon>Oscillatoriales</taxon>
        <taxon>Oscillatoriaceae</taxon>
        <taxon>Phormidium</taxon>
        <taxon>Phormidium yuhuli</taxon>
    </lineage>
</organism>
<keyword evidence="3 5" id="KW-0694">RNA-binding</keyword>
<comment type="function">
    <text evidence="5">Key component of the ribosome quality control system (RQC), a ribosome-associated complex that mediates the extraction of incompletely synthesized nascent chains from stalled ribosomes and their subsequent degradation. RqcH recruits Ala-charged tRNA, and with RqcP directs the elongation of stalled nascent chains on 50S ribosomal subunits, leading to non-templated C-terminal alanine extensions (Ala tail). The Ala tail promotes nascent chain degradation. May add between 1 and at least 8 Ala residues. Binds to stalled 50S ribosomal subunits.</text>
</comment>
<evidence type="ECO:0000313" key="7">
    <source>
        <dbReference type="EMBL" id="USR92237.1"/>
    </source>
</evidence>
<feature type="domain" description="NFACT RNA-binding" evidence="6">
    <location>
        <begin position="455"/>
        <end position="547"/>
    </location>
</feature>
<accession>A0ABY5ASM5</accession>
<evidence type="ECO:0000256" key="3">
    <source>
        <dbReference type="ARBA" id="ARBA00022884"/>
    </source>
</evidence>